<reference evidence="1" key="1">
    <citation type="submission" date="2022-11" db="EMBL/GenBank/DDBJ databases">
        <title>Genome Resource of Sclerotinia nivalis Strain SnTB1, a Plant Pathogen Isolated from American Ginseng.</title>
        <authorList>
            <person name="Fan S."/>
        </authorList>
    </citation>
    <scope>NUCLEOTIDE SEQUENCE</scope>
    <source>
        <strain evidence="1">SnTB1</strain>
    </source>
</reference>
<organism evidence="1 2">
    <name type="scientific">Sclerotinia nivalis</name>
    <dbReference type="NCBI Taxonomy" id="352851"/>
    <lineage>
        <taxon>Eukaryota</taxon>
        <taxon>Fungi</taxon>
        <taxon>Dikarya</taxon>
        <taxon>Ascomycota</taxon>
        <taxon>Pezizomycotina</taxon>
        <taxon>Leotiomycetes</taxon>
        <taxon>Helotiales</taxon>
        <taxon>Sclerotiniaceae</taxon>
        <taxon>Sclerotinia</taxon>
    </lineage>
</organism>
<protein>
    <submittedName>
        <fullName evidence="1">Uncharacterized protein</fullName>
    </submittedName>
</protein>
<evidence type="ECO:0000313" key="1">
    <source>
        <dbReference type="EMBL" id="KAJ8061529.1"/>
    </source>
</evidence>
<dbReference type="Proteomes" id="UP001152300">
    <property type="component" value="Unassembled WGS sequence"/>
</dbReference>
<gene>
    <name evidence="1" type="ORF">OCU04_009343</name>
</gene>
<proteinExistence type="predicted"/>
<keyword evidence="2" id="KW-1185">Reference proteome</keyword>
<dbReference type="EMBL" id="JAPEIS010000011">
    <property type="protein sequence ID" value="KAJ8061529.1"/>
    <property type="molecule type" value="Genomic_DNA"/>
</dbReference>
<accession>A0A9X0AEU7</accession>
<dbReference type="AlphaFoldDB" id="A0A9X0AEU7"/>
<evidence type="ECO:0000313" key="2">
    <source>
        <dbReference type="Proteomes" id="UP001152300"/>
    </source>
</evidence>
<name>A0A9X0AEU7_9HELO</name>
<comment type="caution">
    <text evidence="1">The sequence shown here is derived from an EMBL/GenBank/DDBJ whole genome shotgun (WGS) entry which is preliminary data.</text>
</comment>
<sequence>MICCGFICRPSRKLWSAPGFPGVDDELFIRSVRLYLLHATLPAEGEEPDTQPQHYLKHRYYLSLSMSGWHQIGRILSKRVKFPKEQGWNIGHMLPVSIKA</sequence>